<keyword evidence="2" id="KW-0732">Signal</keyword>
<evidence type="ECO:0000256" key="2">
    <source>
        <dbReference type="SAM" id="SignalP"/>
    </source>
</evidence>
<feature type="chain" id="PRO_5041441674" evidence="2">
    <location>
        <begin position="20"/>
        <end position="305"/>
    </location>
</feature>
<accession>A0AA43TZM3</accession>
<name>A0AA43TZM3_9LECA</name>
<proteinExistence type="predicted"/>
<evidence type="ECO:0000313" key="4">
    <source>
        <dbReference type="Proteomes" id="UP001161017"/>
    </source>
</evidence>
<feature type="signal peptide" evidence="2">
    <location>
        <begin position="1"/>
        <end position="19"/>
    </location>
</feature>
<dbReference type="EMBL" id="JAPUFD010000016">
    <property type="protein sequence ID" value="MDI1492030.1"/>
    <property type="molecule type" value="Genomic_DNA"/>
</dbReference>
<protein>
    <submittedName>
        <fullName evidence="3">Uncharacterized protein</fullName>
    </submittedName>
</protein>
<sequence length="305" mass="30784">MRSLIYAILLAAIDVDARSTGVLSLYADTDCSLNPYINNGTVGADVCDKPTELRALTDATLTSNAFQSYVINSRPICSNGTQATLTLYSDNNCTDTSGVQQPLPLLHSLGTSDGGCERSGKFQTLAFICNGFEDPDPGYANIDRGGSNSGTEDEGTPLVVSTLASDSDTVPTRMPIPVGALSSASAADATASASADVATDIVTGSSAIPTPKIPIPTSALSAVSHSEASLSLTSTPSLEVTTSTAAQTSPTAAATASTTQSTASAGTATSSPAATTAGASSSSSQKNPARGEFVVVICMFAIWFG</sequence>
<dbReference type="AlphaFoldDB" id="A0AA43TZM3"/>
<feature type="compositionally biased region" description="Low complexity" evidence="1">
    <location>
        <begin position="241"/>
        <end position="284"/>
    </location>
</feature>
<organism evidence="3 4">
    <name type="scientific">Ramalina farinacea</name>
    <dbReference type="NCBI Taxonomy" id="258253"/>
    <lineage>
        <taxon>Eukaryota</taxon>
        <taxon>Fungi</taxon>
        <taxon>Dikarya</taxon>
        <taxon>Ascomycota</taxon>
        <taxon>Pezizomycotina</taxon>
        <taxon>Lecanoromycetes</taxon>
        <taxon>OSLEUM clade</taxon>
        <taxon>Lecanoromycetidae</taxon>
        <taxon>Lecanorales</taxon>
        <taxon>Lecanorineae</taxon>
        <taxon>Ramalinaceae</taxon>
        <taxon>Ramalina</taxon>
    </lineage>
</organism>
<comment type="caution">
    <text evidence="3">The sequence shown here is derived from an EMBL/GenBank/DDBJ whole genome shotgun (WGS) entry which is preliminary data.</text>
</comment>
<evidence type="ECO:0000256" key="1">
    <source>
        <dbReference type="SAM" id="MobiDB-lite"/>
    </source>
</evidence>
<evidence type="ECO:0000313" key="3">
    <source>
        <dbReference type="EMBL" id="MDI1492030.1"/>
    </source>
</evidence>
<reference evidence="3" key="1">
    <citation type="journal article" date="2023" name="Genome Biol. Evol.">
        <title>First Whole Genome Sequence and Flow Cytometry Genome Size Data for the Lichen-Forming Fungus Ramalina farinacea (Ascomycota).</title>
        <authorList>
            <person name="Llewellyn T."/>
            <person name="Mian S."/>
            <person name="Hill R."/>
            <person name="Leitch I.J."/>
            <person name="Gaya E."/>
        </authorList>
    </citation>
    <scope>NUCLEOTIDE SEQUENCE</scope>
    <source>
        <strain evidence="3">LIQ254RAFAR</strain>
    </source>
</reference>
<keyword evidence="4" id="KW-1185">Reference proteome</keyword>
<feature type="region of interest" description="Disordered" evidence="1">
    <location>
        <begin position="241"/>
        <end position="286"/>
    </location>
</feature>
<dbReference type="Proteomes" id="UP001161017">
    <property type="component" value="Unassembled WGS sequence"/>
</dbReference>
<gene>
    <name evidence="3" type="ORF">OHK93_003241</name>
</gene>